<protein>
    <submittedName>
        <fullName evidence="1">Uncharacterized protein</fullName>
    </submittedName>
</protein>
<keyword evidence="2" id="KW-1185">Reference proteome</keyword>
<reference evidence="1" key="1">
    <citation type="submission" date="2021-06" db="EMBL/GenBank/DDBJ databases">
        <title>Complete genome sequence of Stenotrophomonas maltophilia phage Paxi.</title>
        <authorList>
            <person name="Jeon E."/>
            <person name="Hudson A."/>
            <person name="Talcott A."/>
            <person name="Clark J."/>
            <person name="Liu M."/>
            <person name="Burrowes B."/>
        </authorList>
    </citation>
    <scope>NUCLEOTIDE SEQUENCE</scope>
</reference>
<dbReference type="Proteomes" id="UP000827185">
    <property type="component" value="Segment"/>
</dbReference>
<gene>
    <name evidence="1" type="ORF">CPT_Paxi_021</name>
</gene>
<accession>A0AAE7WLQ3</accession>
<evidence type="ECO:0000313" key="2">
    <source>
        <dbReference type="Proteomes" id="UP000827185"/>
    </source>
</evidence>
<sequence length="132" mass="15105">MKLRHVVEEAVQELFAKLLAKPEGEWLTVTLTKGRTTSGRKVIYDRLQKMCELMLIDYNLDTSQFRICKGFPNEWRDQINSASAVQQTKLYRAAIATYNGGKFSLAHGRQNGKSQLHQILRSMNKPIPRGKP</sequence>
<dbReference type="EMBL" id="MZ326856">
    <property type="protein sequence ID" value="QYW01792.1"/>
    <property type="molecule type" value="Genomic_DNA"/>
</dbReference>
<proteinExistence type="predicted"/>
<name>A0AAE7WLQ3_9CAUD</name>
<organism evidence="1 2">
    <name type="scientific">Stenotrophomonas phage Paxi</name>
    <dbReference type="NCBI Taxonomy" id="2859653"/>
    <lineage>
        <taxon>Viruses</taxon>
        <taxon>Duplodnaviria</taxon>
        <taxon>Heunggongvirae</taxon>
        <taxon>Uroviricota</taxon>
        <taxon>Caudoviricetes</taxon>
        <taxon>Schitoviridae</taxon>
        <taxon>Pokkenvirus</taxon>
        <taxon>Pokkenvirus paxi</taxon>
    </lineage>
</organism>
<evidence type="ECO:0000313" key="1">
    <source>
        <dbReference type="EMBL" id="QYW01792.1"/>
    </source>
</evidence>